<dbReference type="KEGG" id="mtw:CQW49_15275"/>
<dbReference type="GO" id="GO:0003677">
    <property type="term" value="F:DNA binding"/>
    <property type="evidence" value="ECO:0007669"/>
    <property type="project" value="InterPro"/>
</dbReference>
<evidence type="ECO:0000313" key="4">
    <source>
        <dbReference type="Proteomes" id="UP000230709"/>
    </source>
</evidence>
<dbReference type="RefSeq" id="WP_003611765.1">
    <property type="nucleotide sequence ID" value="NZ_ADVE02000001.1"/>
</dbReference>
<name>A0A2D2D289_METT3</name>
<evidence type="ECO:0000259" key="2">
    <source>
        <dbReference type="PROSITE" id="PS51898"/>
    </source>
</evidence>
<keyword evidence="4" id="KW-1185">Reference proteome</keyword>
<protein>
    <submittedName>
        <fullName evidence="3">Integrase</fullName>
    </submittedName>
</protein>
<dbReference type="PROSITE" id="PS51898">
    <property type="entry name" value="TYR_RECOMBINASE"/>
    <property type="match status" value="1"/>
</dbReference>
<dbReference type="EMBL" id="CP023737">
    <property type="protein sequence ID" value="ATQ69084.1"/>
    <property type="molecule type" value="Genomic_DNA"/>
</dbReference>
<evidence type="ECO:0000256" key="1">
    <source>
        <dbReference type="ARBA" id="ARBA00023172"/>
    </source>
</evidence>
<dbReference type="InterPro" id="IPR002104">
    <property type="entry name" value="Integrase_catalytic"/>
</dbReference>
<reference evidence="4" key="1">
    <citation type="submission" date="2017-10" db="EMBL/GenBank/DDBJ databases">
        <title>Completed PacBio SMRT sequence of Methylosinus trichosporium OB3b reveals presence of a third large plasmid.</title>
        <authorList>
            <person name="Charles T.C."/>
            <person name="Lynch M.D.J."/>
            <person name="Heil J.R."/>
            <person name="Cheng J."/>
        </authorList>
    </citation>
    <scope>NUCLEOTIDE SEQUENCE [LARGE SCALE GENOMIC DNA]</scope>
    <source>
        <strain evidence="4">OB3b</strain>
    </source>
</reference>
<dbReference type="Proteomes" id="UP000230709">
    <property type="component" value="Chromosome"/>
</dbReference>
<dbReference type="AlphaFoldDB" id="A0A2D2D289"/>
<keyword evidence="1" id="KW-0233">DNA recombination</keyword>
<dbReference type="SUPFAM" id="SSF56349">
    <property type="entry name" value="DNA breaking-rejoining enzymes"/>
    <property type="match status" value="1"/>
</dbReference>
<dbReference type="InterPro" id="IPR011010">
    <property type="entry name" value="DNA_brk_join_enz"/>
</dbReference>
<dbReference type="GO" id="GO:0015074">
    <property type="term" value="P:DNA integration"/>
    <property type="evidence" value="ECO:0007669"/>
    <property type="project" value="InterPro"/>
</dbReference>
<organism evidence="3 4">
    <name type="scientific">Methylosinus trichosporium (strain ATCC 35070 / NCIMB 11131 / UNIQEM 75 / OB3b)</name>
    <dbReference type="NCBI Taxonomy" id="595536"/>
    <lineage>
        <taxon>Bacteria</taxon>
        <taxon>Pseudomonadati</taxon>
        <taxon>Pseudomonadota</taxon>
        <taxon>Alphaproteobacteria</taxon>
        <taxon>Hyphomicrobiales</taxon>
        <taxon>Methylocystaceae</taxon>
        <taxon>Methylosinus</taxon>
    </lineage>
</organism>
<dbReference type="Gene3D" id="1.10.443.10">
    <property type="entry name" value="Intergrase catalytic core"/>
    <property type="match status" value="1"/>
</dbReference>
<evidence type="ECO:0000313" key="3">
    <source>
        <dbReference type="EMBL" id="ATQ69084.1"/>
    </source>
</evidence>
<proteinExistence type="predicted"/>
<feature type="domain" description="Tyr recombinase" evidence="2">
    <location>
        <begin position="248"/>
        <end position="425"/>
    </location>
</feature>
<dbReference type="InterPro" id="IPR013762">
    <property type="entry name" value="Integrase-like_cat_sf"/>
</dbReference>
<sequence>MPDFLTRRGSVWHFVRRVPAEFAALDRRGIVRHSTRIRIADDRVGRRAARVAERLNAALEQHWKALAANGAPTGSSRYDEARRRARELGFDYVPNDQLIALPIERILERLEAIVSKGVTQDAGARAALLGTEKPTAFRLSRLFEEYEAATKDETRDMSPDQLRIWRNSRMRAVAQFVKVAGDKLVTEINEGDGIDYTEWWRERVREDDVAVKSANKDIGQLSRMLKDMSIRRRLNLPDIFKGLRLRGEIEKSRQPFDASFIQNRLLTDNGLFGLNEDARLVLYVMMETGLRPSEVVNLRDGTIFLDAPIPYVRVAADGRRLKTEDSARDIPLVGVALAALRKRPHGFPKYRDKATALSATVNKYLTEKSLRPTQDHTVYSLRHSFKDRLVAVEAPDSLIDSLMGHKTYKPKYGRGPSLELKLKFLSQIAFDAPDRPL</sequence>
<dbReference type="GO" id="GO:0006310">
    <property type="term" value="P:DNA recombination"/>
    <property type="evidence" value="ECO:0007669"/>
    <property type="project" value="UniProtKB-KW"/>
</dbReference>
<accession>A0A2D2D289</accession>
<gene>
    <name evidence="3" type="ORF">CQW49_15275</name>
</gene>